<feature type="domain" description="Acyl-CoA oxidase/dehydrogenase middle" evidence="14">
    <location>
        <begin position="111"/>
        <end position="183"/>
    </location>
</feature>
<evidence type="ECO:0000313" key="17">
    <source>
        <dbReference type="Proteomes" id="UP000028492"/>
    </source>
</evidence>
<evidence type="ECO:0000259" key="14">
    <source>
        <dbReference type="Pfam" id="PF02770"/>
    </source>
</evidence>
<dbReference type="InterPro" id="IPR036250">
    <property type="entry name" value="AcylCo_DH-like_C"/>
</dbReference>
<comment type="subcellular location">
    <subcellularLocation>
        <location evidence="1">Cytoplasm</location>
    </subcellularLocation>
</comment>
<dbReference type="EMBL" id="CP008953">
    <property type="protein sequence ID" value="AIG77922.1"/>
    <property type="molecule type" value="Genomic_DNA"/>
</dbReference>
<dbReference type="eggNOG" id="COG1960">
    <property type="taxonomic scope" value="Bacteria"/>
</dbReference>
<dbReference type="InterPro" id="IPR037069">
    <property type="entry name" value="AcylCoA_DH/ox_N_sf"/>
</dbReference>
<evidence type="ECO:0000259" key="15">
    <source>
        <dbReference type="Pfam" id="PF08028"/>
    </source>
</evidence>
<dbReference type="KEGG" id="aja:AJAP_25370"/>
<dbReference type="SUPFAM" id="SSF56645">
    <property type="entry name" value="Acyl-CoA dehydrogenase NM domain-like"/>
    <property type="match status" value="1"/>
</dbReference>
<dbReference type="PIRSF" id="PIRSF016578">
    <property type="entry name" value="HsaA"/>
    <property type="match status" value="1"/>
</dbReference>
<evidence type="ECO:0000256" key="2">
    <source>
        <dbReference type="ARBA" id="ARBA00022630"/>
    </source>
</evidence>
<sequence length="376" mass="39823">MTEVWRKAAHELASTLAADAAERDLAGHLPVHEVGLLRESGLLSLLDTAGWAAANEATRVVSAADASVGHLLGYHYLQLWRTGLFGPRAASEPGWFWAGVSNPLDAALLLTPADGGFTVEGTKTFATGAAVADRLVVSATRTDNGEKLTFVVDARTDGITFPGDWDNIGQRLTASGAVRFEAVRVAHDDVLGAQPEDQSDPKVPRISLAAIGFQLMLAQVYVGLAFGALDAAAVYTRESARPWTLSDVDKATQDPYTLAGYGELVATARAAGFAVDAAVSALGEADERGFDLTPAERAEAAIAISSAKIVASRVAVETTSKVFEFTGARATATKYGFDRFWRNARTLTLHDPVTYKAREVGDHFLNGIPPCLSGYS</sequence>
<dbReference type="InterPro" id="IPR006091">
    <property type="entry name" value="Acyl-CoA_Oxase/DH_mid-dom"/>
</dbReference>
<keyword evidence="5" id="KW-0560">Oxidoreductase</keyword>
<dbReference type="RefSeq" id="WP_038515651.1">
    <property type="nucleotide sequence ID" value="NZ_CP008953.1"/>
</dbReference>
<keyword evidence="17" id="KW-1185">Reference proteome</keyword>
<keyword evidence="3" id="KW-0288">FMN</keyword>
<evidence type="ECO:0000256" key="6">
    <source>
        <dbReference type="ARBA" id="ARBA00023033"/>
    </source>
</evidence>
<dbReference type="HOGENOM" id="CLU_018204_10_0_11"/>
<dbReference type="GO" id="GO:0008470">
    <property type="term" value="F:3-methylbutanoyl-CoA dehydrogenase activity"/>
    <property type="evidence" value="ECO:0007669"/>
    <property type="project" value="TreeGrafter"/>
</dbReference>
<keyword evidence="6" id="KW-0503">Monooxygenase</keyword>
<evidence type="ECO:0000256" key="13">
    <source>
        <dbReference type="ARBA" id="ARBA00049456"/>
    </source>
</evidence>
<accession>A0A075UUS1</accession>
<dbReference type="PANTHER" id="PTHR43884:SF12">
    <property type="entry name" value="ISOVALERYL-COA DEHYDROGENASE, MITOCHONDRIAL-RELATED"/>
    <property type="match status" value="1"/>
</dbReference>
<evidence type="ECO:0000313" key="16">
    <source>
        <dbReference type="EMBL" id="AIG77922.1"/>
    </source>
</evidence>
<keyword evidence="4" id="KW-0547">Nucleotide-binding</keyword>
<evidence type="ECO:0000256" key="10">
    <source>
        <dbReference type="ARBA" id="ARBA00034345"/>
    </source>
</evidence>
<proteinExistence type="inferred from homology"/>
<comment type="similarity">
    <text evidence="8">Belongs to the DszC flavin monooxygenase family.</text>
</comment>
<comment type="catalytic activity">
    <reaction evidence="12">
        <text>dibenzothiophene 5-oxide + FMNH2 + O2 = dibenzothiophene 5,5-dioxide + FMN + H2O + H(+)</text>
        <dbReference type="Rhea" id="RHEA:49080"/>
        <dbReference type="ChEBI" id="CHEBI:15377"/>
        <dbReference type="ChEBI" id="CHEBI:15378"/>
        <dbReference type="ChEBI" id="CHEBI:15379"/>
        <dbReference type="ChEBI" id="CHEBI:23683"/>
        <dbReference type="ChEBI" id="CHEBI:57618"/>
        <dbReference type="ChEBI" id="CHEBI:58210"/>
        <dbReference type="ChEBI" id="CHEBI:90356"/>
    </reaction>
</comment>
<gene>
    <name evidence="16" type="ORF">AJAP_25370</name>
</gene>
<protein>
    <recommendedName>
        <fullName evidence="10">Dibenzothiophene monooxygenase</fullName>
        <ecNumber evidence="9">1.14.14.21</ecNumber>
    </recommendedName>
</protein>
<dbReference type="SUPFAM" id="SSF47203">
    <property type="entry name" value="Acyl-CoA dehydrogenase C-terminal domain-like"/>
    <property type="match status" value="1"/>
</dbReference>
<evidence type="ECO:0000256" key="4">
    <source>
        <dbReference type="ARBA" id="ARBA00022741"/>
    </source>
</evidence>
<dbReference type="Pfam" id="PF02770">
    <property type="entry name" value="Acyl-CoA_dh_M"/>
    <property type="match status" value="1"/>
</dbReference>
<dbReference type="GO" id="GO:0005737">
    <property type="term" value="C:cytoplasm"/>
    <property type="evidence" value="ECO:0007669"/>
    <property type="project" value="UniProtKB-SubCell"/>
</dbReference>
<evidence type="ECO:0000256" key="12">
    <source>
        <dbReference type="ARBA" id="ARBA00048445"/>
    </source>
</evidence>
<name>A0A075UUS1_9PSEU</name>
<evidence type="ECO:0000256" key="8">
    <source>
        <dbReference type="ARBA" id="ARBA00034317"/>
    </source>
</evidence>
<dbReference type="STRING" id="208439.AJAP_25370"/>
<dbReference type="GO" id="GO:0006552">
    <property type="term" value="P:L-leucine catabolic process"/>
    <property type="evidence" value="ECO:0007669"/>
    <property type="project" value="TreeGrafter"/>
</dbReference>
<evidence type="ECO:0000256" key="1">
    <source>
        <dbReference type="ARBA" id="ARBA00004496"/>
    </source>
</evidence>
<dbReference type="Gene3D" id="1.10.540.10">
    <property type="entry name" value="Acyl-CoA dehydrogenase/oxidase, N-terminal domain"/>
    <property type="match status" value="1"/>
</dbReference>
<reference evidence="16 17" key="1">
    <citation type="journal article" date="2014" name="J. Biotechnol.">
        <title>Complete genome sequence of the actinobacterium Amycolatopsis japonica MG417-CF17(T) (=DSM 44213T) producing (S,S)-N,N'-ethylenediaminedisuccinic acid.</title>
        <authorList>
            <person name="Stegmann E."/>
            <person name="Albersmeier A."/>
            <person name="Spohn M."/>
            <person name="Gert H."/>
            <person name="Weber T."/>
            <person name="Wohlleben W."/>
            <person name="Kalinowski J."/>
            <person name="Ruckert C."/>
        </authorList>
    </citation>
    <scope>NUCLEOTIDE SEQUENCE [LARGE SCALE GENOMIC DNA]</scope>
    <source>
        <strain evidence="17">MG417-CF17 (DSM 44213)</strain>
    </source>
</reference>
<keyword evidence="2" id="KW-0285">Flavoprotein</keyword>
<dbReference type="GO" id="GO:0050660">
    <property type="term" value="F:flavin adenine dinucleotide binding"/>
    <property type="evidence" value="ECO:0007669"/>
    <property type="project" value="InterPro"/>
</dbReference>
<dbReference type="Proteomes" id="UP000028492">
    <property type="component" value="Chromosome"/>
</dbReference>
<evidence type="ECO:0000256" key="11">
    <source>
        <dbReference type="ARBA" id="ARBA00047859"/>
    </source>
</evidence>
<organism evidence="16 17">
    <name type="scientific">Amycolatopsis japonica</name>
    <dbReference type="NCBI Taxonomy" id="208439"/>
    <lineage>
        <taxon>Bacteria</taxon>
        <taxon>Bacillati</taxon>
        <taxon>Actinomycetota</taxon>
        <taxon>Actinomycetes</taxon>
        <taxon>Pseudonocardiales</taxon>
        <taxon>Pseudonocardiaceae</taxon>
        <taxon>Amycolatopsis</taxon>
        <taxon>Amycolatopsis japonica group</taxon>
    </lineage>
</organism>
<dbReference type="InterPro" id="IPR046373">
    <property type="entry name" value="Acyl-CoA_Oxase/DH_mid-dom_sf"/>
</dbReference>
<comment type="pathway">
    <text evidence="7">Sulfur metabolism; dibenzothiophene degradation.</text>
</comment>
<dbReference type="Gene3D" id="1.20.140.10">
    <property type="entry name" value="Butyryl-CoA Dehydrogenase, subunit A, domain 3"/>
    <property type="match status" value="1"/>
</dbReference>
<evidence type="ECO:0000256" key="7">
    <source>
        <dbReference type="ARBA" id="ARBA00034307"/>
    </source>
</evidence>
<dbReference type="EC" id="1.14.14.21" evidence="9"/>
<comment type="catalytic activity">
    <reaction evidence="13">
        <text>dibenzothiophene + 2 FMNH2 + 2 O2 = dibenzothiophene 5,5-dioxide + 2 FMN + 2 H2O + 2 H(+)</text>
        <dbReference type="Rhea" id="RHEA:49072"/>
        <dbReference type="ChEBI" id="CHEBI:15377"/>
        <dbReference type="ChEBI" id="CHEBI:15378"/>
        <dbReference type="ChEBI" id="CHEBI:15379"/>
        <dbReference type="ChEBI" id="CHEBI:23681"/>
        <dbReference type="ChEBI" id="CHEBI:57618"/>
        <dbReference type="ChEBI" id="CHEBI:58210"/>
        <dbReference type="ChEBI" id="CHEBI:90356"/>
        <dbReference type="EC" id="1.14.14.21"/>
    </reaction>
</comment>
<feature type="domain" description="Acyl-CoA dehydrogenase C-terminal" evidence="15">
    <location>
        <begin position="215"/>
        <end position="351"/>
    </location>
</feature>
<dbReference type="InterPro" id="IPR013107">
    <property type="entry name" value="Acyl-CoA_DH_C"/>
</dbReference>
<dbReference type="PANTHER" id="PTHR43884">
    <property type="entry name" value="ACYL-COA DEHYDROGENASE"/>
    <property type="match status" value="1"/>
</dbReference>
<dbReference type="Gene3D" id="2.40.110.10">
    <property type="entry name" value="Butyryl-CoA Dehydrogenase, subunit A, domain 2"/>
    <property type="match status" value="1"/>
</dbReference>
<comment type="catalytic activity">
    <reaction evidence="11">
        <text>dibenzothiophene + FMNH2 + O2 = dibenzothiophene 5-oxide + FMN + H2O + H(+)</text>
        <dbReference type="Rhea" id="RHEA:49076"/>
        <dbReference type="ChEBI" id="CHEBI:15377"/>
        <dbReference type="ChEBI" id="CHEBI:15378"/>
        <dbReference type="ChEBI" id="CHEBI:15379"/>
        <dbReference type="ChEBI" id="CHEBI:23681"/>
        <dbReference type="ChEBI" id="CHEBI:23683"/>
        <dbReference type="ChEBI" id="CHEBI:57618"/>
        <dbReference type="ChEBI" id="CHEBI:58210"/>
    </reaction>
</comment>
<dbReference type="AlphaFoldDB" id="A0A075UUS1"/>
<dbReference type="GO" id="GO:0004497">
    <property type="term" value="F:monooxygenase activity"/>
    <property type="evidence" value="ECO:0007669"/>
    <property type="project" value="UniProtKB-KW"/>
</dbReference>
<dbReference type="Pfam" id="PF08028">
    <property type="entry name" value="Acyl-CoA_dh_2"/>
    <property type="match status" value="1"/>
</dbReference>
<evidence type="ECO:0000256" key="5">
    <source>
        <dbReference type="ARBA" id="ARBA00023002"/>
    </source>
</evidence>
<dbReference type="InterPro" id="IPR009100">
    <property type="entry name" value="AcylCoA_DH/oxidase_NM_dom_sf"/>
</dbReference>
<evidence type="ECO:0000256" key="3">
    <source>
        <dbReference type="ARBA" id="ARBA00022643"/>
    </source>
</evidence>
<evidence type="ECO:0000256" key="9">
    <source>
        <dbReference type="ARBA" id="ARBA00034328"/>
    </source>
</evidence>